<evidence type="ECO:0000313" key="16">
    <source>
        <dbReference type="EMBL" id="KAK2186629.1"/>
    </source>
</evidence>
<dbReference type="FunFam" id="2.60.40.10:FF:000005">
    <property type="entry name" value="Neuronal cell adhesion molecule"/>
    <property type="match status" value="1"/>
</dbReference>
<dbReference type="InterPro" id="IPR003598">
    <property type="entry name" value="Ig_sub2"/>
</dbReference>
<dbReference type="AlphaFoldDB" id="A0AAD9P1S2"/>
<keyword evidence="12" id="KW-0393">Immunoglobulin domain</keyword>
<dbReference type="InterPro" id="IPR003599">
    <property type="entry name" value="Ig_sub"/>
</dbReference>
<evidence type="ECO:0000313" key="17">
    <source>
        <dbReference type="Proteomes" id="UP001209878"/>
    </source>
</evidence>
<evidence type="ECO:0000256" key="13">
    <source>
        <dbReference type="SAM" id="MobiDB-lite"/>
    </source>
</evidence>
<name>A0AAD9P1S2_RIDPI</name>
<keyword evidence="6" id="KW-0677">Repeat</keyword>
<dbReference type="InterPro" id="IPR050958">
    <property type="entry name" value="Cell_Adh-Cytoskel_Orgn"/>
</dbReference>
<evidence type="ECO:0000256" key="3">
    <source>
        <dbReference type="ARBA" id="ARBA00022475"/>
    </source>
</evidence>
<feature type="region of interest" description="Disordered" evidence="13">
    <location>
        <begin position="581"/>
        <end position="669"/>
    </location>
</feature>
<accession>A0AAD9P1S2</accession>
<keyword evidence="5" id="KW-0732">Signal</keyword>
<dbReference type="GO" id="GO:0050808">
    <property type="term" value="P:synapse organization"/>
    <property type="evidence" value="ECO:0007669"/>
    <property type="project" value="TreeGrafter"/>
</dbReference>
<dbReference type="GO" id="GO:0005886">
    <property type="term" value="C:plasma membrane"/>
    <property type="evidence" value="ECO:0007669"/>
    <property type="project" value="UniProtKB-SubCell"/>
</dbReference>
<dbReference type="InterPro" id="IPR013098">
    <property type="entry name" value="Ig_I-set"/>
</dbReference>
<evidence type="ECO:0000256" key="9">
    <source>
        <dbReference type="ARBA" id="ARBA00023136"/>
    </source>
</evidence>
<dbReference type="InterPro" id="IPR026966">
    <property type="entry name" value="Neurofascin/L1/NrCAM_C"/>
</dbReference>
<evidence type="ECO:0000256" key="14">
    <source>
        <dbReference type="SAM" id="Phobius"/>
    </source>
</evidence>
<dbReference type="Pfam" id="PF13927">
    <property type="entry name" value="Ig_3"/>
    <property type="match status" value="1"/>
</dbReference>
<gene>
    <name evidence="16" type="ORF">NP493_194g03008</name>
</gene>
<evidence type="ECO:0000256" key="7">
    <source>
        <dbReference type="ARBA" id="ARBA00022889"/>
    </source>
</evidence>
<dbReference type="InterPro" id="IPR013783">
    <property type="entry name" value="Ig-like_fold"/>
</dbReference>
<evidence type="ECO:0000256" key="12">
    <source>
        <dbReference type="ARBA" id="ARBA00023319"/>
    </source>
</evidence>
<dbReference type="InterPro" id="IPR036179">
    <property type="entry name" value="Ig-like_dom_sf"/>
</dbReference>
<organism evidence="16 17">
    <name type="scientific">Ridgeia piscesae</name>
    <name type="common">Tubeworm</name>
    <dbReference type="NCBI Taxonomy" id="27915"/>
    <lineage>
        <taxon>Eukaryota</taxon>
        <taxon>Metazoa</taxon>
        <taxon>Spiralia</taxon>
        <taxon>Lophotrochozoa</taxon>
        <taxon>Annelida</taxon>
        <taxon>Polychaeta</taxon>
        <taxon>Sedentaria</taxon>
        <taxon>Canalipalpata</taxon>
        <taxon>Sabellida</taxon>
        <taxon>Siboglinidae</taxon>
        <taxon>Ridgeia</taxon>
    </lineage>
</organism>
<dbReference type="GO" id="GO:0007156">
    <property type="term" value="P:homophilic cell adhesion via plasma membrane adhesion molecules"/>
    <property type="evidence" value="ECO:0007669"/>
    <property type="project" value="TreeGrafter"/>
</dbReference>
<keyword evidence="10" id="KW-1015">Disulfide bond</keyword>
<evidence type="ECO:0000256" key="11">
    <source>
        <dbReference type="ARBA" id="ARBA00023180"/>
    </source>
</evidence>
<keyword evidence="9 14" id="KW-0472">Membrane</keyword>
<feature type="domain" description="Ig-like" evidence="15">
    <location>
        <begin position="34"/>
        <end position="125"/>
    </location>
</feature>
<comment type="subcellular location">
    <subcellularLocation>
        <location evidence="1">Cell membrane</location>
    </subcellularLocation>
    <subcellularLocation>
        <location evidence="2">Membrane</location>
        <topology evidence="2">Single-pass type I membrane protein</topology>
    </subcellularLocation>
</comment>
<dbReference type="Pfam" id="PF07679">
    <property type="entry name" value="I-set"/>
    <property type="match status" value="2"/>
</dbReference>
<evidence type="ECO:0000256" key="4">
    <source>
        <dbReference type="ARBA" id="ARBA00022692"/>
    </source>
</evidence>
<comment type="caution">
    <text evidence="16">The sequence shown here is derived from an EMBL/GenBank/DDBJ whole genome shotgun (WGS) entry which is preliminary data.</text>
</comment>
<proteinExistence type="predicted"/>
<dbReference type="InterPro" id="IPR007110">
    <property type="entry name" value="Ig-like_dom"/>
</dbReference>
<evidence type="ECO:0000256" key="6">
    <source>
        <dbReference type="ARBA" id="ARBA00022737"/>
    </source>
</evidence>
<dbReference type="GO" id="GO:0008046">
    <property type="term" value="F:axon guidance receptor activity"/>
    <property type="evidence" value="ECO:0007669"/>
    <property type="project" value="TreeGrafter"/>
</dbReference>
<sequence>MRTLYVIHTVVCVRSPSVVSNVFYNCCVIVRLPPTLIEGPSKSKTEFRTGQDFQLKCIATGSPKPTYEWKFNGKRLDLNAYDNVEMSKEDGTLIFTQASDINKGVYQCFPKNEYGKAMSNLVTLTRSTISVYPANMPVTHYRNDAGKHMKILCQPLASYPAPTINWVLLQSKTDKNPTAITFDNRVNIDENGHLHFAFLKTSDHRNGQLYRCNSLNPSLGITVGGSDSLLDVNSVGVIELKEPKLQSSSAPVKVGLVGGTITLNCFFSGNPAPQVSWSRVDGSLPVSRALRHREGTMLEIKRLEEGDEGEYKCQGSNKKGSKQHTMKIDIQSVPAFDSMKKRPHNYNATDGEDVIFICDPSAEPEAVITWYINGNKLNMRTPGGGRLISSDRKNLTLYKVCKDCSTGNSLMNVQCMAKNKHGSTIADGYLNVLKPTEIVTPPEDVELEYGKNVVFKCEAKSDDSTPVSIRWLKDNVQIQYIEHRIMVNSTDFSLHIRTEDDQDQGASYEGTYTCIASNGYSEVTAVAELTLPPGPVPSMIPVKSGGSIWWIFVLIAIILLLLIILLCCCLCLQRNRGDEYSVDEKERKNGNDPEKELKDNGFQDYQRPEEEPMKGSRASLTSTIKLGESDDEGSLAEYGDIDTGKFNEDGSFLGQYHNDKKKQAMDSTV</sequence>
<feature type="compositionally biased region" description="Basic and acidic residues" evidence="13">
    <location>
        <begin position="657"/>
        <end position="669"/>
    </location>
</feature>
<dbReference type="Proteomes" id="UP001209878">
    <property type="component" value="Unassembled WGS sequence"/>
</dbReference>
<feature type="domain" description="Ig-like" evidence="15">
    <location>
        <begin position="435"/>
        <end position="530"/>
    </location>
</feature>
<feature type="domain" description="Ig-like" evidence="15">
    <location>
        <begin position="243"/>
        <end position="329"/>
    </location>
</feature>
<keyword evidence="11" id="KW-0325">Glycoprotein</keyword>
<dbReference type="PANTHER" id="PTHR45080:SF8">
    <property type="entry name" value="IG-LIKE DOMAIN-CONTAINING PROTEIN"/>
    <property type="match status" value="1"/>
</dbReference>
<feature type="domain" description="Ig-like" evidence="15">
    <location>
        <begin position="334"/>
        <end position="426"/>
    </location>
</feature>
<keyword evidence="3" id="KW-1003">Cell membrane</keyword>
<evidence type="ECO:0000256" key="10">
    <source>
        <dbReference type="ARBA" id="ARBA00023157"/>
    </source>
</evidence>
<dbReference type="SUPFAM" id="SSF48726">
    <property type="entry name" value="Immunoglobulin"/>
    <property type="match status" value="4"/>
</dbReference>
<dbReference type="Pfam" id="PF13882">
    <property type="entry name" value="Bravo_FIGEY"/>
    <property type="match status" value="1"/>
</dbReference>
<keyword evidence="4 14" id="KW-0812">Transmembrane</keyword>
<evidence type="ECO:0000256" key="1">
    <source>
        <dbReference type="ARBA" id="ARBA00004236"/>
    </source>
</evidence>
<feature type="compositionally biased region" description="Basic and acidic residues" evidence="13">
    <location>
        <begin position="581"/>
        <end position="614"/>
    </location>
</feature>
<keyword evidence="8 14" id="KW-1133">Transmembrane helix</keyword>
<dbReference type="GO" id="GO:0043025">
    <property type="term" value="C:neuronal cell body"/>
    <property type="evidence" value="ECO:0007669"/>
    <property type="project" value="TreeGrafter"/>
</dbReference>
<dbReference type="GO" id="GO:0030424">
    <property type="term" value="C:axon"/>
    <property type="evidence" value="ECO:0007669"/>
    <property type="project" value="TreeGrafter"/>
</dbReference>
<dbReference type="SMART" id="SM00408">
    <property type="entry name" value="IGc2"/>
    <property type="match status" value="4"/>
</dbReference>
<dbReference type="PROSITE" id="PS50835">
    <property type="entry name" value="IG_LIKE"/>
    <property type="match status" value="4"/>
</dbReference>
<evidence type="ECO:0000256" key="2">
    <source>
        <dbReference type="ARBA" id="ARBA00004479"/>
    </source>
</evidence>
<keyword evidence="17" id="KW-1185">Reference proteome</keyword>
<reference evidence="16" key="1">
    <citation type="journal article" date="2023" name="Mol. Biol. Evol.">
        <title>Third-Generation Sequencing Reveals the Adaptive Role of the Epigenome in Three Deep-Sea Polychaetes.</title>
        <authorList>
            <person name="Perez M."/>
            <person name="Aroh O."/>
            <person name="Sun Y."/>
            <person name="Lan Y."/>
            <person name="Juniper S.K."/>
            <person name="Young C.R."/>
            <person name="Angers B."/>
            <person name="Qian P.Y."/>
        </authorList>
    </citation>
    <scope>NUCLEOTIDE SEQUENCE</scope>
    <source>
        <strain evidence="16">R07B-5</strain>
    </source>
</reference>
<protein>
    <recommendedName>
        <fullName evidence="15">Ig-like domain-containing protein</fullName>
    </recommendedName>
</protein>
<keyword evidence="7" id="KW-0130">Cell adhesion</keyword>
<dbReference type="Gene3D" id="2.60.40.10">
    <property type="entry name" value="Immunoglobulins"/>
    <property type="match status" value="5"/>
</dbReference>
<evidence type="ECO:0000256" key="5">
    <source>
        <dbReference type="ARBA" id="ARBA00022729"/>
    </source>
</evidence>
<feature type="transmembrane region" description="Helical" evidence="14">
    <location>
        <begin position="548"/>
        <end position="572"/>
    </location>
</feature>
<dbReference type="PANTHER" id="PTHR45080">
    <property type="entry name" value="CONTACTIN 5"/>
    <property type="match status" value="1"/>
</dbReference>
<dbReference type="SMART" id="SM00409">
    <property type="entry name" value="IG"/>
    <property type="match status" value="4"/>
</dbReference>
<evidence type="ECO:0000259" key="15">
    <source>
        <dbReference type="PROSITE" id="PS50835"/>
    </source>
</evidence>
<dbReference type="EMBL" id="JAODUO010000194">
    <property type="protein sequence ID" value="KAK2186629.1"/>
    <property type="molecule type" value="Genomic_DNA"/>
</dbReference>
<evidence type="ECO:0000256" key="8">
    <source>
        <dbReference type="ARBA" id="ARBA00022989"/>
    </source>
</evidence>